<evidence type="ECO:0000256" key="8">
    <source>
        <dbReference type="ARBA" id="ARBA00023242"/>
    </source>
</evidence>
<evidence type="ECO:0000256" key="5">
    <source>
        <dbReference type="ARBA" id="ARBA00022728"/>
    </source>
</evidence>
<keyword evidence="5" id="KW-0747">Spliceosome</keyword>
<evidence type="ECO:0000256" key="10">
    <source>
        <dbReference type="ARBA" id="ARBA00030766"/>
    </source>
</evidence>
<dbReference type="Gene3D" id="1.10.287.4070">
    <property type="match status" value="1"/>
</dbReference>
<comment type="function">
    <text evidence="11">Involved in pre-mRNA splicing as component of the spliceosome. Required for the assembly of the U4/U5/U6 tri-snRNP complex, one of the building blocks of the spliceosome.</text>
</comment>
<evidence type="ECO:0000256" key="2">
    <source>
        <dbReference type="ARBA" id="ARBA00005572"/>
    </source>
</evidence>
<dbReference type="SUPFAM" id="SSF89124">
    <property type="entry name" value="Nop domain"/>
    <property type="match status" value="1"/>
</dbReference>
<dbReference type="FunFam" id="1.10.246.90:FF:000002">
    <property type="entry name" value="U4/U6 small nuclear ribonucleoprotein Prp31"/>
    <property type="match status" value="1"/>
</dbReference>
<dbReference type="GO" id="GO:0046540">
    <property type="term" value="C:U4/U6 x U5 tri-snRNP complex"/>
    <property type="evidence" value="ECO:0007669"/>
    <property type="project" value="InterPro"/>
</dbReference>
<keyword evidence="9" id="KW-0687">Ribonucleoprotein</keyword>
<proteinExistence type="inferred from homology"/>
<dbReference type="OrthoDB" id="4771285at2759"/>
<organism evidence="13 14">
    <name type="scientific">Mesocestoides corti</name>
    <name type="common">Flatworm</name>
    <dbReference type="NCBI Taxonomy" id="53468"/>
    <lineage>
        <taxon>Eukaryota</taxon>
        <taxon>Metazoa</taxon>
        <taxon>Spiralia</taxon>
        <taxon>Lophotrochozoa</taxon>
        <taxon>Platyhelminthes</taxon>
        <taxon>Cestoda</taxon>
        <taxon>Eucestoda</taxon>
        <taxon>Cyclophyllidea</taxon>
        <taxon>Mesocestoididae</taxon>
        <taxon>Mesocestoides</taxon>
    </lineage>
</organism>
<dbReference type="Gene3D" id="1.10.246.90">
    <property type="entry name" value="Nop domain"/>
    <property type="match status" value="1"/>
</dbReference>
<dbReference type="PANTHER" id="PTHR13904:SF0">
    <property type="entry name" value="U4_U6 SMALL NUCLEAR RIBONUCLEOPROTEIN PRP31"/>
    <property type="match status" value="1"/>
</dbReference>
<dbReference type="PROSITE" id="PS51358">
    <property type="entry name" value="NOP"/>
    <property type="match status" value="1"/>
</dbReference>
<reference evidence="13 14" key="1">
    <citation type="submission" date="2018-10" db="EMBL/GenBank/DDBJ databases">
        <authorList>
            <consortium name="Pathogen Informatics"/>
        </authorList>
    </citation>
    <scope>NUCLEOTIDE SEQUENCE [LARGE SCALE GENOMIC DNA]</scope>
</reference>
<dbReference type="InterPro" id="IPR012976">
    <property type="entry name" value="NOSIC"/>
</dbReference>
<comment type="similarity">
    <text evidence="2">Belongs to the PRP31 family.</text>
</comment>
<evidence type="ECO:0000313" key="13">
    <source>
        <dbReference type="EMBL" id="VDD76338.1"/>
    </source>
</evidence>
<dbReference type="InterPro" id="IPR019175">
    <property type="entry name" value="Prp31_C"/>
</dbReference>
<gene>
    <name evidence="13" type="ORF">MCOS_LOCUS2341</name>
</gene>
<dbReference type="Proteomes" id="UP000267029">
    <property type="component" value="Unassembled WGS sequence"/>
</dbReference>
<dbReference type="GO" id="GO:0071011">
    <property type="term" value="C:precatalytic spliceosome"/>
    <property type="evidence" value="ECO:0007669"/>
    <property type="project" value="TreeGrafter"/>
</dbReference>
<dbReference type="Pfam" id="PF01798">
    <property type="entry name" value="Nop"/>
    <property type="match status" value="1"/>
</dbReference>
<evidence type="ECO:0000256" key="3">
    <source>
        <dbReference type="ARBA" id="ARBA00013538"/>
    </source>
</evidence>
<evidence type="ECO:0000313" key="14">
    <source>
        <dbReference type="Proteomes" id="UP000267029"/>
    </source>
</evidence>
<evidence type="ECO:0000256" key="4">
    <source>
        <dbReference type="ARBA" id="ARBA00022664"/>
    </source>
</evidence>
<feature type="domain" description="Nop" evidence="12">
    <location>
        <begin position="245"/>
        <end position="399"/>
    </location>
</feature>
<evidence type="ECO:0000256" key="7">
    <source>
        <dbReference type="ARBA" id="ARBA00023187"/>
    </source>
</evidence>
<evidence type="ECO:0000256" key="6">
    <source>
        <dbReference type="ARBA" id="ARBA00022884"/>
    </source>
</evidence>
<dbReference type="InterPro" id="IPR036070">
    <property type="entry name" value="Nop_dom_sf"/>
</dbReference>
<accession>A0A0R3U6E5</accession>
<dbReference type="InterPro" id="IPR042239">
    <property type="entry name" value="Nop_C"/>
</dbReference>
<dbReference type="PANTHER" id="PTHR13904">
    <property type="entry name" value="PRE-MRNA SPLICING FACTOR PRP31"/>
    <property type="match status" value="1"/>
</dbReference>
<protein>
    <recommendedName>
        <fullName evidence="3">U4/U6 small nuclear ribonucleoprotein Prp31</fullName>
    </recommendedName>
    <alternativeName>
        <fullName evidence="10">Pre-mRNA-processing factor 31</fullName>
    </alternativeName>
</protein>
<dbReference type="EMBL" id="UXSR01000372">
    <property type="protein sequence ID" value="VDD76338.1"/>
    <property type="molecule type" value="Genomic_DNA"/>
</dbReference>
<dbReference type="SMART" id="SM00931">
    <property type="entry name" value="NOSIC"/>
    <property type="match status" value="1"/>
</dbReference>
<keyword evidence="7" id="KW-0508">mRNA splicing</keyword>
<evidence type="ECO:0000256" key="11">
    <source>
        <dbReference type="ARBA" id="ARBA00045397"/>
    </source>
</evidence>
<sequence>MSLADELLADLDDTEAVEDEEDPFTSAKAELVDASIVENGDVEMSDISTADVSVLPENLVGPLKPTHFLNAPMVNAPITAFAKLRNSEKLTNVMSQIDAFSRQDKRGPILGPVEADPEYNCIVESNNLVVEIDNEIDIIHKYAREIYQRRFPELESLVPLPMDYLKVILALDNDILERSKNTSLLASFLTPATIMVVSVTASTTQGVPLEPGALNRAKDACVMAIELFEMRKTILDYVESRMSFISPNVSILVGASTAAKLMGRAGGLTALSKMPSCNVQVLGAQRRSLAGFSNNASLPHTGYIYYSEFVQKLPPDLRSRAARLLANKVTLAARVDSFHRSQVGAVLGLVSPQPFGSSRCLKFSLWWLLGVLMVANHIDGTIGEQMLLEVEKKIDKWQEPPPVKQIKALPAPIDPPAKKRGGRRYRKMKERLGMTELRRSANRIQFGQVSEDAYQSDLGFSLGSLGQRGIAGHLRVPNADSKTKARVSKALQQKLSKYGGLSTMPTTVLGATSWGGASSIRRTAGSETAGTASSVTFTPAQGLEIVNPMASEKQVDEHKRYFSATAGFVKSKANSNEGMPPPAQPTTK</sequence>
<name>A0A0R3U6E5_MESCO</name>
<dbReference type="InterPro" id="IPR002687">
    <property type="entry name" value="Nop_dom"/>
</dbReference>
<keyword evidence="4" id="KW-0507">mRNA processing</keyword>
<keyword evidence="14" id="KW-1185">Reference proteome</keyword>
<dbReference type="GO" id="GO:0000244">
    <property type="term" value="P:spliceosomal tri-snRNP complex assembly"/>
    <property type="evidence" value="ECO:0007669"/>
    <property type="project" value="InterPro"/>
</dbReference>
<dbReference type="GO" id="GO:0003723">
    <property type="term" value="F:RNA binding"/>
    <property type="evidence" value="ECO:0007669"/>
    <property type="project" value="UniProtKB-KW"/>
</dbReference>
<evidence type="ECO:0000256" key="1">
    <source>
        <dbReference type="ARBA" id="ARBA00004123"/>
    </source>
</evidence>
<dbReference type="FunFam" id="1.10.287.4070:FF:000003">
    <property type="entry name" value="U4/U6 small nuclear ribonucleoprotein PRP31"/>
    <property type="match status" value="1"/>
</dbReference>
<dbReference type="AlphaFoldDB" id="A0A0R3U6E5"/>
<comment type="subcellular location">
    <subcellularLocation>
        <location evidence="1">Nucleus</location>
    </subcellularLocation>
</comment>
<dbReference type="InterPro" id="IPR027105">
    <property type="entry name" value="Prp31"/>
</dbReference>
<keyword evidence="8" id="KW-0539">Nucleus</keyword>
<dbReference type="Pfam" id="PF09785">
    <property type="entry name" value="Prp31_C"/>
    <property type="match status" value="1"/>
</dbReference>
<evidence type="ECO:0000256" key="9">
    <source>
        <dbReference type="ARBA" id="ARBA00023274"/>
    </source>
</evidence>
<dbReference type="GO" id="GO:0005687">
    <property type="term" value="C:U4 snRNP"/>
    <property type="evidence" value="ECO:0007669"/>
    <property type="project" value="TreeGrafter"/>
</dbReference>
<keyword evidence="6" id="KW-0694">RNA-binding</keyword>
<evidence type="ECO:0000259" key="12">
    <source>
        <dbReference type="PROSITE" id="PS51358"/>
    </source>
</evidence>
<dbReference type="STRING" id="53468.A0A0R3U6E5"/>